<name>A0AAV1L2E7_9NEOP</name>
<comment type="caution">
    <text evidence="1">The sequence shown here is derived from an EMBL/GenBank/DDBJ whole genome shotgun (WGS) entry which is preliminary data.</text>
</comment>
<evidence type="ECO:0000313" key="1">
    <source>
        <dbReference type="EMBL" id="CAK1589535.1"/>
    </source>
</evidence>
<dbReference type="AlphaFoldDB" id="A0AAV1L2E7"/>
<organism evidence="1 2">
    <name type="scientific">Parnassius mnemosyne</name>
    <name type="common">clouded apollo</name>
    <dbReference type="NCBI Taxonomy" id="213953"/>
    <lineage>
        <taxon>Eukaryota</taxon>
        <taxon>Metazoa</taxon>
        <taxon>Ecdysozoa</taxon>
        <taxon>Arthropoda</taxon>
        <taxon>Hexapoda</taxon>
        <taxon>Insecta</taxon>
        <taxon>Pterygota</taxon>
        <taxon>Neoptera</taxon>
        <taxon>Endopterygota</taxon>
        <taxon>Lepidoptera</taxon>
        <taxon>Glossata</taxon>
        <taxon>Ditrysia</taxon>
        <taxon>Papilionoidea</taxon>
        <taxon>Papilionidae</taxon>
        <taxon>Parnassiinae</taxon>
        <taxon>Parnassini</taxon>
        <taxon>Parnassius</taxon>
        <taxon>Driopa</taxon>
    </lineage>
</organism>
<protein>
    <submittedName>
        <fullName evidence="1">Uncharacterized protein</fullName>
    </submittedName>
</protein>
<proteinExistence type="predicted"/>
<reference evidence="1 2" key="1">
    <citation type="submission" date="2023-11" db="EMBL/GenBank/DDBJ databases">
        <authorList>
            <person name="Hedman E."/>
            <person name="Englund M."/>
            <person name="Stromberg M."/>
            <person name="Nyberg Akerstrom W."/>
            <person name="Nylinder S."/>
            <person name="Jareborg N."/>
            <person name="Kallberg Y."/>
            <person name="Kronander E."/>
        </authorList>
    </citation>
    <scope>NUCLEOTIDE SEQUENCE [LARGE SCALE GENOMIC DNA]</scope>
</reference>
<sequence>MSILGTGYSCNEVCCSFISKLQSSAEKRRYNRDSSSCNPGRPKCLRIRRRIHKGKCNCKPTCTQKTAVEYAQSKDDQVRKTQAKQSQVHVCGSHGEPPKCCSQGQAINKNICRFTVDAYFN</sequence>
<accession>A0AAV1L2E7</accession>
<keyword evidence="2" id="KW-1185">Reference proteome</keyword>
<gene>
    <name evidence="1" type="ORF">PARMNEM_LOCUS10017</name>
</gene>
<evidence type="ECO:0000313" key="2">
    <source>
        <dbReference type="Proteomes" id="UP001314205"/>
    </source>
</evidence>
<dbReference type="Proteomes" id="UP001314205">
    <property type="component" value="Unassembled WGS sequence"/>
</dbReference>
<dbReference type="EMBL" id="CAVLGL010000084">
    <property type="protein sequence ID" value="CAK1589535.1"/>
    <property type="molecule type" value="Genomic_DNA"/>
</dbReference>